<comment type="caution">
    <text evidence="1">The sequence shown here is derived from an EMBL/GenBank/DDBJ whole genome shotgun (WGS) entry which is preliminary data.</text>
</comment>
<evidence type="ECO:0008006" key="3">
    <source>
        <dbReference type="Google" id="ProtNLM"/>
    </source>
</evidence>
<gene>
    <name evidence="1" type="ORF">GGQ54_002997</name>
</gene>
<evidence type="ECO:0000313" key="2">
    <source>
        <dbReference type="Proteomes" id="UP000527616"/>
    </source>
</evidence>
<dbReference type="AlphaFoldDB" id="A0A7Z0DBF1"/>
<dbReference type="Proteomes" id="UP000527616">
    <property type="component" value="Unassembled WGS sequence"/>
</dbReference>
<evidence type="ECO:0000313" key="1">
    <source>
        <dbReference type="EMBL" id="NYI72437.1"/>
    </source>
</evidence>
<accession>A0A7Z0DBF1</accession>
<name>A0A7Z0DBF1_9ACTN</name>
<dbReference type="RefSeq" id="WP_179446103.1">
    <property type="nucleotide sequence ID" value="NZ_JACBZS010000001.1"/>
</dbReference>
<organism evidence="1 2">
    <name type="scientific">Naumannella cuiyingiana</name>
    <dbReference type="NCBI Taxonomy" id="1347891"/>
    <lineage>
        <taxon>Bacteria</taxon>
        <taxon>Bacillati</taxon>
        <taxon>Actinomycetota</taxon>
        <taxon>Actinomycetes</taxon>
        <taxon>Propionibacteriales</taxon>
        <taxon>Propionibacteriaceae</taxon>
        <taxon>Naumannella</taxon>
    </lineage>
</organism>
<keyword evidence="2" id="KW-1185">Reference proteome</keyword>
<dbReference type="EMBL" id="JACBZS010000001">
    <property type="protein sequence ID" value="NYI72437.1"/>
    <property type="molecule type" value="Genomic_DNA"/>
</dbReference>
<reference evidence="1 2" key="1">
    <citation type="submission" date="2020-07" db="EMBL/GenBank/DDBJ databases">
        <title>Sequencing the genomes of 1000 actinobacteria strains.</title>
        <authorList>
            <person name="Klenk H.-P."/>
        </authorList>
    </citation>
    <scope>NUCLEOTIDE SEQUENCE [LARGE SCALE GENOMIC DNA]</scope>
    <source>
        <strain evidence="1 2">DSM 103164</strain>
    </source>
</reference>
<proteinExistence type="predicted"/>
<protein>
    <recommendedName>
        <fullName evidence="3">DUF1499 domain-containing protein</fullName>
    </recommendedName>
</protein>
<sequence>MARRHSQSFVVSAPPEQVHRASFDAVADATGQPARLNGAQICGSTSVGLTSWGENLTVEVVPDARGARVSIESASALPTQFINFNHKKNVEKFARALGGRLGVPVEPA</sequence>